<dbReference type="InterPro" id="IPR058644">
    <property type="entry name" value="Mtb12-like_C"/>
</dbReference>
<gene>
    <name evidence="5" type="ORF">F5X71_11505</name>
</gene>
<evidence type="ECO:0000256" key="1">
    <source>
        <dbReference type="ARBA" id="ARBA00022729"/>
    </source>
</evidence>
<evidence type="ECO:0000313" key="5">
    <source>
        <dbReference type="EMBL" id="QIS07341.1"/>
    </source>
</evidence>
<accession>A0A6G9Y2C7</accession>
<dbReference type="RefSeq" id="WP_167466393.1">
    <property type="nucleotide sequence ID" value="NZ_CP046171.1"/>
</dbReference>
<dbReference type="AlphaFoldDB" id="A0A6G9Y2C7"/>
<evidence type="ECO:0000256" key="3">
    <source>
        <dbReference type="SAM" id="MobiDB-lite"/>
    </source>
</evidence>
<reference evidence="5 6" key="1">
    <citation type="journal article" date="2019" name="ACS Chem. Biol.">
        <title>Identification and Mobilization of a Cryptic Antibiotic Biosynthesis Gene Locus from a Human-Pathogenic Nocardia Isolate.</title>
        <authorList>
            <person name="Herisse M."/>
            <person name="Ishida K."/>
            <person name="Porter J.L."/>
            <person name="Howden B."/>
            <person name="Hertweck C."/>
            <person name="Stinear T.P."/>
            <person name="Pidot S.J."/>
        </authorList>
    </citation>
    <scope>NUCLEOTIDE SEQUENCE [LARGE SCALE GENOMIC DNA]</scope>
    <source>
        <strain evidence="5 6">AUSMDU00024985</strain>
    </source>
</reference>
<feature type="compositionally biased region" description="Low complexity" evidence="3">
    <location>
        <begin position="46"/>
        <end position="61"/>
    </location>
</feature>
<feature type="region of interest" description="Disordered" evidence="3">
    <location>
        <begin position="38"/>
        <end position="69"/>
    </location>
</feature>
<evidence type="ECO:0000256" key="2">
    <source>
        <dbReference type="ARBA" id="ARBA00093774"/>
    </source>
</evidence>
<name>A0A6G9Y2C7_NOCBR</name>
<organism evidence="5 6">
    <name type="scientific">Nocardia brasiliensis</name>
    <dbReference type="NCBI Taxonomy" id="37326"/>
    <lineage>
        <taxon>Bacteria</taxon>
        <taxon>Bacillati</taxon>
        <taxon>Actinomycetota</taxon>
        <taxon>Actinomycetes</taxon>
        <taxon>Mycobacteriales</taxon>
        <taxon>Nocardiaceae</taxon>
        <taxon>Nocardia</taxon>
    </lineage>
</organism>
<proteinExistence type="inferred from homology"/>
<feature type="domain" description="Low molecular weight antigen MTB12-like C-terminal" evidence="4">
    <location>
        <begin position="65"/>
        <end position="173"/>
    </location>
</feature>
<dbReference type="Proteomes" id="UP000501705">
    <property type="component" value="Chromosome"/>
</dbReference>
<evidence type="ECO:0000313" key="6">
    <source>
        <dbReference type="Proteomes" id="UP000501705"/>
    </source>
</evidence>
<keyword evidence="1" id="KW-0732">Signal</keyword>
<sequence>MTRTYSNAKDEQLKLRKTGRIAIAGLAVVAALGMTACGDDKDSKPAAKTTTSAKASASASANLPPVPTPAELNAQLQRALDPSVPNAEKLDGVQGAEADPELPNRLAEAAKGANVNVEVTDVTAFGDSVNAKAKVVLNGQENIVDVPFVAENGKWKIQKAWACGMLTNLGQQSVACG</sequence>
<dbReference type="EMBL" id="CP046171">
    <property type="protein sequence ID" value="QIS07341.1"/>
    <property type="molecule type" value="Genomic_DNA"/>
</dbReference>
<protein>
    <recommendedName>
        <fullName evidence="4">Low molecular weight antigen MTB12-like C-terminal domain-containing protein</fullName>
    </recommendedName>
</protein>
<evidence type="ECO:0000259" key="4">
    <source>
        <dbReference type="Pfam" id="PF26580"/>
    </source>
</evidence>
<dbReference type="Pfam" id="PF26580">
    <property type="entry name" value="Mtb12_C"/>
    <property type="match status" value="1"/>
</dbReference>
<comment type="similarity">
    <text evidence="2">Belongs to the MTB12 family.</text>
</comment>